<protein>
    <submittedName>
        <fullName evidence="2">Uncharacterized protein</fullName>
    </submittedName>
</protein>
<sequence length="158" mass="17683">MATKDDGLSVKDKLPPPGDSIAQYNNFNLNQNYQCLQSDSVSVKSVPKNDRKNDGTIKAVTAALIKLQDQTDSYAYQSETKSDLLPWKETDKNDFTNSSLNLIPSNSEEAVKQSNRNFPLKRSTLSLHIVAYENSIEDLGGRGEIEHTKLKQVFIFTI</sequence>
<evidence type="ECO:0000313" key="1">
    <source>
        <dbReference type="Proteomes" id="UP000887579"/>
    </source>
</evidence>
<organism evidence="1 2">
    <name type="scientific">Panagrolaimus sp. ES5</name>
    <dbReference type="NCBI Taxonomy" id="591445"/>
    <lineage>
        <taxon>Eukaryota</taxon>
        <taxon>Metazoa</taxon>
        <taxon>Ecdysozoa</taxon>
        <taxon>Nematoda</taxon>
        <taxon>Chromadorea</taxon>
        <taxon>Rhabditida</taxon>
        <taxon>Tylenchina</taxon>
        <taxon>Panagrolaimomorpha</taxon>
        <taxon>Panagrolaimoidea</taxon>
        <taxon>Panagrolaimidae</taxon>
        <taxon>Panagrolaimus</taxon>
    </lineage>
</organism>
<reference evidence="2" key="1">
    <citation type="submission" date="2022-11" db="UniProtKB">
        <authorList>
            <consortium name="WormBaseParasite"/>
        </authorList>
    </citation>
    <scope>IDENTIFICATION</scope>
</reference>
<name>A0AC34GX13_9BILA</name>
<evidence type="ECO:0000313" key="2">
    <source>
        <dbReference type="WBParaSite" id="ES5_v2.g9483.t1"/>
    </source>
</evidence>
<proteinExistence type="predicted"/>
<dbReference type="WBParaSite" id="ES5_v2.g9483.t1">
    <property type="protein sequence ID" value="ES5_v2.g9483.t1"/>
    <property type="gene ID" value="ES5_v2.g9483"/>
</dbReference>
<dbReference type="Proteomes" id="UP000887579">
    <property type="component" value="Unplaced"/>
</dbReference>
<accession>A0AC34GX13</accession>